<sequence length="261" mass="29605">MSVKLPKRTAFVLWVFICLLMLGCSSHDRPEEGDVIDRHGGVTHLEKMDEFIASVSRNQPATLRLIRYTIEGDPIFHDLSYQNKKIEFRLDSTEDQFGKGEVATYFCDALERKETDTLLQYTLTGCTGNNGTMKLLTISFDVEKQDVFAFVLQYGGNLPHGDVAEIRDDQLSNEARQLIYKKMVLSNYLGEKRLSTECNHTPHVRYSLNVQINGALREFQWAECDQSEDGKTMTALAKDIIAIATSNEERKQAPETNGQAR</sequence>
<accession>A0A9X3TRB4</accession>
<dbReference type="EMBL" id="JAPYYP010000013">
    <property type="protein sequence ID" value="MDA5109048.1"/>
    <property type="molecule type" value="Genomic_DNA"/>
</dbReference>
<protein>
    <submittedName>
        <fullName evidence="1">DUF4362 domain-containing protein</fullName>
    </submittedName>
</protein>
<evidence type="ECO:0000313" key="1">
    <source>
        <dbReference type="EMBL" id="MDA5109048.1"/>
    </source>
</evidence>
<dbReference type="Pfam" id="PF14275">
    <property type="entry name" value="DUF4362"/>
    <property type="match status" value="1"/>
</dbReference>
<keyword evidence="2" id="KW-1185">Reference proteome</keyword>
<dbReference type="InterPro" id="IPR025372">
    <property type="entry name" value="DUF4362"/>
</dbReference>
<name>A0A9X3TRB4_9BACL</name>
<comment type="caution">
    <text evidence="1">The sequence shown here is derived from an EMBL/GenBank/DDBJ whole genome shotgun (WGS) entry which is preliminary data.</text>
</comment>
<reference evidence="1" key="1">
    <citation type="submission" date="2022-12" db="EMBL/GenBank/DDBJ databases">
        <title>Draft genome sequence of the thermophilic strain Brevibacillus thermoruber HT42, isolated from Los Humeros, Puebla, Mexico, with biotechnological potential.</title>
        <authorList>
            <person name="Lara Sanchez J."/>
            <person name="Solis Palacios R."/>
            <person name="Bustos Baena A.S."/>
            <person name="Ruz Baez A.E."/>
            <person name="Espinosa Luna G."/>
            <person name="Oliart Ros R.M."/>
        </authorList>
    </citation>
    <scope>NUCLEOTIDE SEQUENCE</scope>
    <source>
        <strain evidence="1">HT42</strain>
    </source>
</reference>
<organism evidence="1 2">
    <name type="scientific">Brevibacillus thermoruber</name>
    <dbReference type="NCBI Taxonomy" id="33942"/>
    <lineage>
        <taxon>Bacteria</taxon>
        <taxon>Bacillati</taxon>
        <taxon>Bacillota</taxon>
        <taxon>Bacilli</taxon>
        <taxon>Bacillales</taxon>
        <taxon>Paenibacillaceae</taxon>
        <taxon>Brevibacillus</taxon>
    </lineage>
</organism>
<gene>
    <name evidence="1" type="ORF">O3V59_11800</name>
</gene>
<dbReference type="Proteomes" id="UP001151071">
    <property type="component" value="Unassembled WGS sequence"/>
</dbReference>
<dbReference type="RefSeq" id="WP_029100746.1">
    <property type="nucleotide sequence ID" value="NZ_JAPYYP010000013.1"/>
</dbReference>
<proteinExistence type="predicted"/>
<dbReference type="AlphaFoldDB" id="A0A9X3TRB4"/>
<evidence type="ECO:0000313" key="2">
    <source>
        <dbReference type="Proteomes" id="UP001151071"/>
    </source>
</evidence>
<dbReference type="PROSITE" id="PS51257">
    <property type="entry name" value="PROKAR_LIPOPROTEIN"/>
    <property type="match status" value="1"/>
</dbReference>